<organism evidence="10 11">
    <name type="scientific">Tritrichomonas foetus</name>
    <dbReference type="NCBI Taxonomy" id="1144522"/>
    <lineage>
        <taxon>Eukaryota</taxon>
        <taxon>Metamonada</taxon>
        <taxon>Parabasalia</taxon>
        <taxon>Tritrichomonadida</taxon>
        <taxon>Tritrichomonadidae</taxon>
        <taxon>Tritrichomonas</taxon>
    </lineage>
</organism>
<feature type="transmembrane region" description="Helical" evidence="7">
    <location>
        <begin position="229"/>
        <end position="248"/>
    </location>
</feature>
<evidence type="ECO:0000256" key="4">
    <source>
        <dbReference type="ARBA" id="ARBA00022989"/>
    </source>
</evidence>
<feature type="transmembrane region" description="Helical" evidence="7">
    <location>
        <begin position="884"/>
        <end position="910"/>
    </location>
</feature>
<dbReference type="EMBL" id="MLAK01000683">
    <property type="protein sequence ID" value="OHT07880.1"/>
    <property type="molecule type" value="Genomic_DNA"/>
</dbReference>
<dbReference type="PANTHER" id="PTHR11920">
    <property type="entry name" value="GUANYLYL CYCLASE"/>
    <property type="match status" value="1"/>
</dbReference>
<feature type="transmembrane region" description="Helical" evidence="7">
    <location>
        <begin position="635"/>
        <end position="657"/>
    </location>
</feature>
<dbReference type="PROSITE" id="PS50112">
    <property type="entry name" value="PAS"/>
    <property type="match status" value="1"/>
</dbReference>
<protein>
    <submittedName>
        <fullName evidence="10">Adenylate and Guanylate cyclase catalytic domain containing protein</fullName>
    </submittedName>
</protein>
<feature type="transmembrane region" description="Helical" evidence="7">
    <location>
        <begin position="116"/>
        <end position="138"/>
    </location>
</feature>
<evidence type="ECO:0000256" key="7">
    <source>
        <dbReference type="SAM" id="Phobius"/>
    </source>
</evidence>
<feature type="transmembrane region" description="Helical" evidence="7">
    <location>
        <begin position="316"/>
        <end position="336"/>
    </location>
</feature>
<name>A0A1J4KAE3_9EUKA</name>
<evidence type="ECO:0000256" key="5">
    <source>
        <dbReference type="ARBA" id="ARBA00023136"/>
    </source>
</evidence>
<feature type="transmembrane region" description="Helical" evidence="7">
    <location>
        <begin position="1199"/>
        <end position="1220"/>
    </location>
</feature>
<keyword evidence="3" id="KW-0547">Nucleotide-binding</keyword>
<accession>A0A1J4KAE3</accession>
<proteinExistence type="predicted"/>
<feature type="transmembrane region" description="Helical" evidence="7">
    <location>
        <begin position="1030"/>
        <end position="1051"/>
    </location>
</feature>
<dbReference type="RefSeq" id="XP_068361016.1">
    <property type="nucleotide sequence ID" value="XM_068503337.1"/>
</dbReference>
<dbReference type="NCBIfam" id="TIGR00229">
    <property type="entry name" value="sensory_box"/>
    <property type="match status" value="1"/>
</dbReference>
<dbReference type="CDD" id="cd07302">
    <property type="entry name" value="CHD"/>
    <property type="match status" value="1"/>
</dbReference>
<evidence type="ECO:0000256" key="2">
    <source>
        <dbReference type="ARBA" id="ARBA00022692"/>
    </source>
</evidence>
<dbReference type="Gene3D" id="3.30.70.1230">
    <property type="entry name" value="Nucleotide cyclase"/>
    <property type="match status" value="1"/>
</dbReference>
<reference evidence="10" key="1">
    <citation type="submission" date="2016-10" db="EMBL/GenBank/DDBJ databases">
        <authorList>
            <person name="Benchimol M."/>
            <person name="Almeida L.G."/>
            <person name="Vasconcelos A.T."/>
            <person name="Perreira-Neves A."/>
            <person name="Rosa I.A."/>
            <person name="Tasca T."/>
            <person name="Bogo M.R."/>
            <person name="de Souza W."/>
        </authorList>
    </citation>
    <scope>NUCLEOTIDE SEQUENCE [LARGE SCALE GENOMIC DNA]</scope>
    <source>
        <strain evidence="10">K</strain>
    </source>
</reference>
<dbReference type="Proteomes" id="UP000179807">
    <property type="component" value="Unassembled WGS sequence"/>
</dbReference>
<feature type="domain" description="PAS" evidence="8">
    <location>
        <begin position="1265"/>
        <end position="1309"/>
    </location>
</feature>
<feature type="transmembrane region" description="Helical" evidence="7">
    <location>
        <begin position="145"/>
        <end position="168"/>
    </location>
</feature>
<dbReference type="InterPro" id="IPR035965">
    <property type="entry name" value="PAS-like_dom_sf"/>
</dbReference>
<evidence type="ECO:0000256" key="3">
    <source>
        <dbReference type="ARBA" id="ARBA00022741"/>
    </source>
</evidence>
<dbReference type="InterPro" id="IPR001054">
    <property type="entry name" value="A/G_cyclase"/>
</dbReference>
<dbReference type="SUPFAM" id="SSF55785">
    <property type="entry name" value="PYP-like sensor domain (PAS domain)"/>
    <property type="match status" value="1"/>
</dbReference>
<feature type="transmembrane region" description="Helical" evidence="7">
    <location>
        <begin position="43"/>
        <end position="67"/>
    </location>
</feature>
<dbReference type="InterPro" id="IPR000014">
    <property type="entry name" value="PAS"/>
</dbReference>
<dbReference type="SUPFAM" id="SSF55073">
    <property type="entry name" value="Nucleotide cyclase"/>
    <property type="match status" value="1"/>
</dbReference>
<evidence type="ECO:0000259" key="9">
    <source>
        <dbReference type="PROSITE" id="PS50125"/>
    </source>
</evidence>
<dbReference type="SMART" id="SM00044">
    <property type="entry name" value="CYCc"/>
    <property type="match status" value="1"/>
</dbReference>
<feature type="transmembrane region" description="Helical" evidence="7">
    <location>
        <begin position="188"/>
        <end position="208"/>
    </location>
</feature>
<comment type="subcellular location">
    <subcellularLocation>
        <location evidence="1">Membrane</location>
    </subcellularLocation>
</comment>
<dbReference type="PANTHER" id="PTHR11920:SF335">
    <property type="entry name" value="GUANYLATE CYCLASE"/>
    <property type="match status" value="1"/>
</dbReference>
<dbReference type="GO" id="GO:0000166">
    <property type="term" value="F:nucleotide binding"/>
    <property type="evidence" value="ECO:0007669"/>
    <property type="project" value="UniProtKB-KW"/>
</dbReference>
<dbReference type="GO" id="GO:0035556">
    <property type="term" value="P:intracellular signal transduction"/>
    <property type="evidence" value="ECO:0007669"/>
    <property type="project" value="InterPro"/>
</dbReference>
<dbReference type="Gene3D" id="3.30.450.20">
    <property type="entry name" value="PAS domain"/>
    <property type="match status" value="1"/>
</dbReference>
<dbReference type="GO" id="GO:0007168">
    <property type="term" value="P:receptor guanylyl cyclase signaling pathway"/>
    <property type="evidence" value="ECO:0007669"/>
    <property type="project" value="TreeGrafter"/>
</dbReference>
<dbReference type="PROSITE" id="PS50125">
    <property type="entry name" value="GUANYLATE_CYCLASE_2"/>
    <property type="match status" value="1"/>
</dbReference>
<evidence type="ECO:0000256" key="6">
    <source>
        <dbReference type="ARBA" id="ARBA00023239"/>
    </source>
</evidence>
<dbReference type="GeneID" id="94838041"/>
<keyword evidence="4 7" id="KW-1133">Transmembrane helix</keyword>
<dbReference type="InterPro" id="IPR050401">
    <property type="entry name" value="Cyclic_nucleotide_synthase"/>
</dbReference>
<keyword evidence="6" id="KW-0456">Lyase</keyword>
<evidence type="ECO:0000256" key="1">
    <source>
        <dbReference type="ARBA" id="ARBA00004370"/>
    </source>
</evidence>
<keyword evidence="5 7" id="KW-0472">Membrane</keyword>
<evidence type="ECO:0000313" key="10">
    <source>
        <dbReference type="EMBL" id="OHT07880.1"/>
    </source>
</evidence>
<dbReference type="Pfam" id="PF00211">
    <property type="entry name" value="Guanylate_cyc"/>
    <property type="match status" value="1"/>
</dbReference>
<feature type="transmembrane region" description="Helical" evidence="7">
    <location>
        <begin position="288"/>
        <end position="310"/>
    </location>
</feature>
<evidence type="ECO:0000313" key="11">
    <source>
        <dbReference type="Proteomes" id="UP000179807"/>
    </source>
</evidence>
<dbReference type="InterPro" id="IPR029787">
    <property type="entry name" value="Nucleotide_cyclase"/>
</dbReference>
<dbReference type="CDD" id="cd00130">
    <property type="entry name" value="PAS"/>
    <property type="match status" value="1"/>
</dbReference>
<dbReference type="GO" id="GO:0005886">
    <property type="term" value="C:plasma membrane"/>
    <property type="evidence" value="ECO:0007669"/>
    <property type="project" value="TreeGrafter"/>
</dbReference>
<gene>
    <name evidence="10" type="ORF">TRFO_23743</name>
</gene>
<keyword evidence="11" id="KW-1185">Reference proteome</keyword>
<sequence length="1605" mass="179885">MASVQSTQGTMTSTSVGFSSISTATRYMGMIEESGYKKSRNALFVLFDYVAATAPTFFFVHSVVTVWRVIQILGPALAVQYTGFWGTDTVMKKVMDIISISFHLIPGFAREGCAVYILYSFSALFLISFVFIFSSAAVLNKLSKLPTIVTTIIAFWFASFGYILPPIAVNLAGEMIGQMFYNTEKANAVNIIAIIFTALILLIFIWIYNSIYSVSITFKPDSLMSAVPALQTLMFTSNIIITFLTALASQLSQIPSIVITVICIIGYLVSIVGLFSKGGLVNYNHVKCVAASYLSGALLLILVIIFELANIEATEIVLVVFTAVWFICFFFFSFTLNRKMVRVLNVLDSLEEDINNFESVKSPRILCDYIVNGFRVAHPFALSWQIFKCGVEKWPKNVEIWLLFAKFTAIYPEEQQQMVFISMGIIQNKLKGSLAKHTMQQILSIMKQRETNLVPDLKSKLDKVGKQVQSTKHKVRYTWDLVLQGNIKEIESVISHAHKAIDTCEAEFNHFLGQFPNNRFIARAYARFLRDVVADHAGHKQWAQNVSTLQRGQNVKQDQAHILGIRAFPQLPKMATTILQQTHTTAMALTDDTLTQEIETDEEKAAIDAELRMSVRESINNLSIPAFKIARALRIITILILFVAPVIALTVYIPLFIDDIATPLDFLYDISLMRTRAFQVTANAHHFIAERIHLEFNESTPIENADRYAGTLVFPMDNNSALFNQEIEEPPEFWGNTYDTGGQLDHMLQSLADILPGLAKMNSFKKGDASMDEVRECIFGDMINFTFISNPHYKNGFNLSATDPDYISYNTTYQMVSAREAISEYIVLLRQLIDNNESISEDAMSQKYMSIPLNNLRTITDYLRKALEVTRNYVISSDKTTAKYVRIIMIVIIIAVLIIYISCNIIISVITAKEKKMIYRCLTSLPKNVVSRVADSFKILKKDEDDEECRTSYTRDEELNKQEENMLKLFSTSSDSSRGSSNDDVIFAIFTVIVTGLQIATTAIICNFLINMSEQLMHAAPHIDFIMASYSYDLATVLLLNMLPASIHPYVTYHVNGYDTKNILNFIFEWQELSNSRYQAVRYGDDTLDAVPFSSIGIDVSAGESDPNCVEDVPIFNHQIYNCWTSDLLTSFVQMEVNALIHKFNMTGEIYPGDSVFLTHIWHIHQVHIYNQYFAPMFSEIIPMVLSSMNKQVPKITGVSYALLAIAIIFEIAFIVVINMSEERQKFALRLLLHCPGNVVVSNSHITAILAGNFSLKHIDSTTRDAEFYDVLVKDLPDSVIICDLMGNIISANVATGRVYGLDIEQLVNTPISDLGKQIFGDDNPFQGIPESQQNSFVGFEKNFEFKRNDGNIIHVVLSLSMVHESLIVSTRDITQTVMYNKLISDERAKSDKLLSSILPARLVPRVQAGEKNISFAVQTASIVFMDIVSFTPWCGSLEAAQVMKTLNMLFKELDALVAAHPTMTKIKCIGDCYMAAGGLFMEINQPAQHAKDVVDFGLDAIDALQVLNVEIEQDLKIRVGVNTGGPIVAGVLGTEKPTFEILGPTINMAQQMEHHGVPMKVHVSRAVYELIYGGNFDVKERGEIEIKGGNVVTYIVQREKASSA</sequence>
<keyword evidence="2 7" id="KW-0812">Transmembrane</keyword>
<dbReference type="GO" id="GO:0004383">
    <property type="term" value="F:guanylate cyclase activity"/>
    <property type="evidence" value="ECO:0007669"/>
    <property type="project" value="TreeGrafter"/>
</dbReference>
<dbReference type="GO" id="GO:0004016">
    <property type="term" value="F:adenylate cyclase activity"/>
    <property type="evidence" value="ECO:0007669"/>
    <property type="project" value="TreeGrafter"/>
</dbReference>
<dbReference type="VEuPathDB" id="TrichDB:TRFO_23743"/>
<feature type="domain" description="Guanylate cyclase" evidence="9">
    <location>
        <begin position="1422"/>
        <end position="1554"/>
    </location>
</feature>
<dbReference type="GO" id="GO:0001653">
    <property type="term" value="F:peptide receptor activity"/>
    <property type="evidence" value="ECO:0007669"/>
    <property type="project" value="TreeGrafter"/>
</dbReference>
<evidence type="ECO:0000259" key="8">
    <source>
        <dbReference type="PROSITE" id="PS50112"/>
    </source>
</evidence>
<feature type="transmembrane region" description="Helical" evidence="7">
    <location>
        <begin position="985"/>
        <end position="1010"/>
    </location>
</feature>
<comment type="caution">
    <text evidence="10">The sequence shown here is derived from an EMBL/GenBank/DDBJ whole genome shotgun (WGS) entry which is preliminary data.</text>
</comment>
<feature type="transmembrane region" description="Helical" evidence="7">
    <location>
        <begin position="254"/>
        <end position="276"/>
    </location>
</feature>
<dbReference type="Pfam" id="PF13426">
    <property type="entry name" value="PAS_9"/>
    <property type="match status" value="1"/>
</dbReference>